<dbReference type="GO" id="GO:0006302">
    <property type="term" value="P:double-strand break repair"/>
    <property type="evidence" value="ECO:0007669"/>
    <property type="project" value="TreeGrafter"/>
</dbReference>
<name>A0A381Q8I0_9ZZZZ</name>
<dbReference type="GO" id="GO:0006261">
    <property type="term" value="P:DNA-templated DNA replication"/>
    <property type="evidence" value="ECO:0007669"/>
    <property type="project" value="InterPro"/>
</dbReference>
<dbReference type="CDD" id="cd09859">
    <property type="entry name" value="PIN_53EXO"/>
    <property type="match status" value="1"/>
</dbReference>
<dbReference type="FunFam" id="1.20.1060.10:FF:000001">
    <property type="entry name" value="DNA polymerase I"/>
    <property type="match status" value="1"/>
</dbReference>
<dbReference type="Pfam" id="PF00476">
    <property type="entry name" value="DNA_pol_A"/>
    <property type="match status" value="1"/>
</dbReference>
<dbReference type="InterPro" id="IPR002298">
    <property type="entry name" value="DNA_polymerase_A"/>
</dbReference>
<evidence type="ECO:0000259" key="12">
    <source>
        <dbReference type="SMART" id="SM00482"/>
    </source>
</evidence>
<keyword evidence="3" id="KW-0808">Transferase</keyword>
<keyword evidence="6" id="KW-0227">DNA damage</keyword>
<sequence length="895" mass="95613">MVGSVPGLFLLDGNSLTYRAFFAIPRDMVTASGQETNAVFGFTQMLISLMREHEPDGVAVAFDRPGGTFRHDRLPSYKANREKQEDSLYQQLDLVRELVDALGLLVAEADSFEADDVIATLATVARDAGRDVTVVTGDRDSYQLVEDPHVQVLYNKRGVSDYALYDEAGILERTGVRPADYVAYAALRGDPSDNLPGVPGVGEKTAAKLVNAYGGLDGIFAAAGDQTPKLSQNLSENEERARLNAELMVLVRDVPLGLEIGDLERGPVDVERAGGLLGMLEMGRSRERLGSLLEVDFGGPVAADEPSSELEIRLERCTDTTAVAVAVEALSVGVVGLATEADPAVEATGPGLGGGLAISDGECSWWIDEAVLTEATEVLLSLLGPGGPGVVAHDAKPLLRALGRRGIVDVGLVLDTALAAYLLDPADTTYDLGALLERHTGQVLPAAGPPDGQLDLTGEVADPAAEAGARAAAARVLHDPLIVALDAQGLRDLNATLEVPLVAVLARMEEVGVGVDVAELTRLRGDLTADCDRLRGLVHEAAGEEFNVNSTKQLREVLFEKLGLTPGKKTKTGYSTDAATLERLRDDHPVVGHLLAYREVEKLRSTYGEGLLAEVGPGDRIRATFNQTVARTGRLSSDAPNLHNIPVRTEAGRAFRRAFVPSPGRSLLVADYNQIELRCIAHLADDPGLIAAFEAGDDVHTAVASRTWGIQPSEVTTEIRNRAKMVAYGLAYGMEAYGLSQRLGSSVDEAAEILGSYFAAFPAVRAYMDRTVDEARQKGYTETLFGRRRRIPELSSPNYNVRQAGERQAMNAGIQGLAADVFKVALIRIDEGLRASGAASELILQVHDEVILEVPPDEMHDVEALVRAEMTGAYDLRVELAVDVADGATWADAKG</sequence>
<dbReference type="EMBL" id="UINC01001195">
    <property type="protein sequence ID" value="SUZ73943.1"/>
    <property type="molecule type" value="Genomic_DNA"/>
</dbReference>
<keyword evidence="5" id="KW-0235">DNA replication</keyword>
<dbReference type="Gene3D" id="1.10.150.20">
    <property type="entry name" value="5' to 3' exonuclease, C-terminal subdomain"/>
    <property type="match status" value="2"/>
</dbReference>
<accession>A0A381Q8I0</accession>
<evidence type="ECO:0000256" key="4">
    <source>
        <dbReference type="ARBA" id="ARBA00022695"/>
    </source>
</evidence>
<comment type="similarity">
    <text evidence="1">Belongs to the DNA polymerase type-A family.</text>
</comment>
<dbReference type="SMART" id="SM00482">
    <property type="entry name" value="POLAc"/>
    <property type="match status" value="1"/>
</dbReference>
<dbReference type="SUPFAM" id="SSF53098">
    <property type="entry name" value="Ribonuclease H-like"/>
    <property type="match status" value="1"/>
</dbReference>
<evidence type="ECO:0000256" key="7">
    <source>
        <dbReference type="ARBA" id="ARBA00022932"/>
    </source>
</evidence>
<dbReference type="Gene3D" id="3.30.420.10">
    <property type="entry name" value="Ribonuclease H-like superfamily/Ribonuclease H"/>
    <property type="match status" value="1"/>
</dbReference>
<dbReference type="SUPFAM" id="SSF47807">
    <property type="entry name" value="5' to 3' exonuclease, C-terminal subdomain"/>
    <property type="match status" value="1"/>
</dbReference>
<dbReference type="InterPro" id="IPR036397">
    <property type="entry name" value="RNaseH_sf"/>
</dbReference>
<comment type="catalytic activity">
    <reaction evidence="10">
        <text>DNA(n) + a 2'-deoxyribonucleoside 5'-triphosphate = DNA(n+1) + diphosphate</text>
        <dbReference type="Rhea" id="RHEA:22508"/>
        <dbReference type="Rhea" id="RHEA-COMP:17339"/>
        <dbReference type="Rhea" id="RHEA-COMP:17340"/>
        <dbReference type="ChEBI" id="CHEBI:33019"/>
        <dbReference type="ChEBI" id="CHEBI:61560"/>
        <dbReference type="ChEBI" id="CHEBI:173112"/>
        <dbReference type="EC" id="2.7.7.7"/>
    </reaction>
</comment>
<keyword evidence="8" id="KW-0238">DNA-binding</keyword>
<dbReference type="GO" id="GO:0003677">
    <property type="term" value="F:DNA binding"/>
    <property type="evidence" value="ECO:0007669"/>
    <property type="project" value="UniProtKB-KW"/>
</dbReference>
<dbReference type="CDD" id="cd06140">
    <property type="entry name" value="DNA_polA_I_Bacillus_like_exo"/>
    <property type="match status" value="1"/>
</dbReference>
<dbReference type="SMART" id="SM00279">
    <property type="entry name" value="HhH2"/>
    <property type="match status" value="1"/>
</dbReference>
<dbReference type="PANTHER" id="PTHR10133:SF27">
    <property type="entry name" value="DNA POLYMERASE NU"/>
    <property type="match status" value="1"/>
</dbReference>
<dbReference type="InterPro" id="IPR001098">
    <property type="entry name" value="DNA-dir_DNA_pol_A_palm_dom"/>
</dbReference>
<dbReference type="PANTHER" id="PTHR10133">
    <property type="entry name" value="DNA POLYMERASE I"/>
    <property type="match status" value="1"/>
</dbReference>
<evidence type="ECO:0000256" key="5">
    <source>
        <dbReference type="ARBA" id="ARBA00022705"/>
    </source>
</evidence>
<evidence type="ECO:0000256" key="8">
    <source>
        <dbReference type="ARBA" id="ARBA00023125"/>
    </source>
</evidence>
<dbReference type="Gene3D" id="1.20.1060.10">
    <property type="entry name" value="Taq DNA Polymerase, Chain T, domain 4"/>
    <property type="match status" value="1"/>
</dbReference>
<dbReference type="InterPro" id="IPR036279">
    <property type="entry name" value="5-3_exonuclease_C_sf"/>
</dbReference>
<dbReference type="CDD" id="cd09898">
    <property type="entry name" value="H3TH_53EXO"/>
    <property type="match status" value="1"/>
</dbReference>
<organism evidence="13">
    <name type="scientific">marine metagenome</name>
    <dbReference type="NCBI Taxonomy" id="408172"/>
    <lineage>
        <taxon>unclassified sequences</taxon>
        <taxon>metagenomes</taxon>
        <taxon>ecological metagenomes</taxon>
    </lineage>
</organism>
<dbReference type="NCBIfam" id="TIGR00593">
    <property type="entry name" value="pola"/>
    <property type="match status" value="1"/>
</dbReference>
<keyword evidence="7" id="KW-0239">DNA-directed DNA polymerase</keyword>
<dbReference type="SUPFAM" id="SSF56672">
    <property type="entry name" value="DNA/RNA polymerases"/>
    <property type="match status" value="1"/>
</dbReference>
<dbReference type="GO" id="GO:0008409">
    <property type="term" value="F:5'-3' exonuclease activity"/>
    <property type="evidence" value="ECO:0007669"/>
    <property type="project" value="InterPro"/>
</dbReference>
<dbReference type="AlphaFoldDB" id="A0A381Q8I0"/>
<feature type="domain" description="5'-3' exonuclease" evidence="11">
    <location>
        <begin position="5"/>
        <end position="266"/>
    </location>
</feature>
<dbReference type="CDD" id="cd08637">
    <property type="entry name" value="DNA_pol_A_pol_I_C"/>
    <property type="match status" value="1"/>
</dbReference>
<dbReference type="GO" id="GO:0003887">
    <property type="term" value="F:DNA-directed DNA polymerase activity"/>
    <property type="evidence" value="ECO:0007669"/>
    <property type="project" value="UniProtKB-KW"/>
</dbReference>
<feature type="domain" description="DNA-directed DNA polymerase family A palm" evidence="12">
    <location>
        <begin position="652"/>
        <end position="858"/>
    </location>
</feature>
<dbReference type="SUPFAM" id="SSF88723">
    <property type="entry name" value="PIN domain-like"/>
    <property type="match status" value="1"/>
</dbReference>
<dbReference type="Pfam" id="PF02739">
    <property type="entry name" value="5_3_exonuc_N"/>
    <property type="match status" value="1"/>
</dbReference>
<dbReference type="Pfam" id="PF01367">
    <property type="entry name" value="5_3_exonuc"/>
    <property type="match status" value="1"/>
</dbReference>
<dbReference type="InterPro" id="IPR008918">
    <property type="entry name" value="HhH2"/>
</dbReference>
<proteinExistence type="inferred from homology"/>
<dbReference type="Gene3D" id="3.30.70.370">
    <property type="match status" value="1"/>
</dbReference>
<evidence type="ECO:0000259" key="11">
    <source>
        <dbReference type="SMART" id="SM00475"/>
    </source>
</evidence>
<dbReference type="InterPro" id="IPR029060">
    <property type="entry name" value="PIN-like_dom_sf"/>
</dbReference>
<dbReference type="SMART" id="SM00475">
    <property type="entry name" value="53EXOc"/>
    <property type="match status" value="1"/>
</dbReference>
<dbReference type="FunFam" id="1.10.150.20:FF:000003">
    <property type="entry name" value="DNA polymerase I"/>
    <property type="match status" value="1"/>
</dbReference>
<evidence type="ECO:0000256" key="10">
    <source>
        <dbReference type="ARBA" id="ARBA00049244"/>
    </source>
</evidence>
<reference evidence="13" key="1">
    <citation type="submission" date="2018-05" db="EMBL/GenBank/DDBJ databases">
        <authorList>
            <person name="Lanie J.A."/>
            <person name="Ng W.-L."/>
            <person name="Kazmierczak K.M."/>
            <person name="Andrzejewski T.M."/>
            <person name="Davidsen T.M."/>
            <person name="Wayne K.J."/>
            <person name="Tettelin H."/>
            <person name="Glass J.I."/>
            <person name="Rusch D."/>
            <person name="Podicherti R."/>
            <person name="Tsui H.-C.T."/>
            <person name="Winkler M.E."/>
        </authorList>
    </citation>
    <scope>NUCLEOTIDE SEQUENCE</scope>
</reference>
<dbReference type="NCBIfam" id="NF004397">
    <property type="entry name" value="PRK05755.1"/>
    <property type="match status" value="1"/>
</dbReference>
<dbReference type="InterPro" id="IPR012337">
    <property type="entry name" value="RNaseH-like_sf"/>
</dbReference>
<evidence type="ECO:0000313" key="13">
    <source>
        <dbReference type="EMBL" id="SUZ73943.1"/>
    </source>
</evidence>
<evidence type="ECO:0000256" key="3">
    <source>
        <dbReference type="ARBA" id="ARBA00022679"/>
    </source>
</evidence>
<evidence type="ECO:0000256" key="9">
    <source>
        <dbReference type="ARBA" id="ARBA00023204"/>
    </source>
</evidence>
<dbReference type="PRINTS" id="PR00868">
    <property type="entry name" value="DNAPOLI"/>
</dbReference>
<dbReference type="FunFam" id="1.10.150.20:FF:000002">
    <property type="entry name" value="DNA polymerase I"/>
    <property type="match status" value="1"/>
</dbReference>
<dbReference type="InterPro" id="IPR020045">
    <property type="entry name" value="DNA_polI_H3TH"/>
</dbReference>
<keyword evidence="4" id="KW-0548">Nucleotidyltransferase</keyword>
<evidence type="ECO:0000256" key="1">
    <source>
        <dbReference type="ARBA" id="ARBA00007705"/>
    </source>
</evidence>
<dbReference type="InterPro" id="IPR018320">
    <property type="entry name" value="DNA_polymerase_1"/>
</dbReference>
<dbReference type="InterPro" id="IPR020046">
    <property type="entry name" value="5-3_exonucl_a-hlix_arch_N"/>
</dbReference>
<protein>
    <recommendedName>
        <fullName evidence="2">DNA-directed DNA polymerase</fullName>
        <ecNumber evidence="2">2.7.7.7</ecNumber>
    </recommendedName>
</protein>
<dbReference type="EC" id="2.7.7.7" evidence="2"/>
<dbReference type="Gene3D" id="3.40.50.1010">
    <property type="entry name" value="5'-nuclease"/>
    <property type="match status" value="1"/>
</dbReference>
<keyword evidence="9" id="KW-0234">DNA repair</keyword>
<evidence type="ECO:0000256" key="6">
    <source>
        <dbReference type="ARBA" id="ARBA00022763"/>
    </source>
</evidence>
<evidence type="ECO:0000256" key="2">
    <source>
        <dbReference type="ARBA" id="ARBA00012417"/>
    </source>
</evidence>
<dbReference type="InterPro" id="IPR002421">
    <property type="entry name" value="5-3_exonuclease"/>
</dbReference>
<dbReference type="InterPro" id="IPR043502">
    <property type="entry name" value="DNA/RNA_pol_sf"/>
</dbReference>
<gene>
    <name evidence="13" type="ORF">METZ01_LOCUS26797</name>
</gene>